<dbReference type="Proteomes" id="UP000297244">
    <property type="component" value="Unassembled WGS sequence"/>
</dbReference>
<keyword evidence="2" id="KW-1185">Reference proteome</keyword>
<dbReference type="InterPro" id="IPR009057">
    <property type="entry name" value="Homeodomain-like_sf"/>
</dbReference>
<evidence type="ECO:0000313" key="1">
    <source>
        <dbReference type="EMBL" id="TFU14354.1"/>
    </source>
</evidence>
<feature type="non-terminal residue" evidence="1">
    <location>
        <position position="133"/>
    </location>
</feature>
<proteinExistence type="predicted"/>
<gene>
    <name evidence="1" type="ORF">E0489_12460</name>
</gene>
<dbReference type="SUPFAM" id="SSF46689">
    <property type="entry name" value="Homeodomain-like"/>
    <property type="match status" value="1"/>
</dbReference>
<organism evidence="1 2">
    <name type="scientific">Thermus tengchongensis</name>
    <dbReference type="NCBI Taxonomy" id="1214928"/>
    <lineage>
        <taxon>Bacteria</taxon>
        <taxon>Thermotogati</taxon>
        <taxon>Deinococcota</taxon>
        <taxon>Deinococci</taxon>
        <taxon>Thermales</taxon>
        <taxon>Thermaceae</taxon>
        <taxon>Thermus</taxon>
    </lineage>
</organism>
<comment type="caution">
    <text evidence="1">The sequence shown here is derived from an EMBL/GenBank/DDBJ whole genome shotgun (WGS) entry which is preliminary data.</text>
</comment>
<dbReference type="RefSeq" id="WP_135344024.1">
    <property type="nucleotide sequence ID" value="NZ_ML214270.1"/>
</dbReference>
<dbReference type="EMBL" id="SKBL01000035">
    <property type="protein sequence ID" value="TFU14354.1"/>
    <property type="molecule type" value="Genomic_DNA"/>
</dbReference>
<reference evidence="1 2" key="1">
    <citation type="submission" date="2019-03" db="EMBL/GenBank/DDBJ databases">
        <title>Thermus tengchongensis species for the arsenic transformation mechanism.</title>
        <authorList>
            <person name="Yuan G.C."/>
        </authorList>
    </citation>
    <scope>NUCLEOTIDE SEQUENCE [LARGE SCALE GENOMIC DNA]</scope>
    <source>
        <strain evidence="1 2">15Y</strain>
    </source>
</reference>
<protein>
    <submittedName>
        <fullName evidence="1">Helix-turn-helix domain-containing protein</fullName>
    </submittedName>
</protein>
<dbReference type="Pfam" id="PF13565">
    <property type="entry name" value="HTH_32"/>
    <property type="match status" value="1"/>
</dbReference>
<accession>A0ABY2K3B8</accession>
<name>A0ABY2K3B8_9DEIN</name>
<evidence type="ECO:0000313" key="2">
    <source>
        <dbReference type="Proteomes" id="UP000297244"/>
    </source>
</evidence>
<sequence length="133" mass="15260">MPQVARHLTLRELERRYKKAKDPVEKTRFQAVYHAAKGLSAREIARITLQTPRWVHATVRRYNLLGPEALRDGRHSNPGARPKLTPEETLRVLQALEGPPPDGGLWTGPKLQRWVAEHLGKRLSLSPIYRLLH</sequence>